<organism evidence="2">
    <name type="scientific">Siphoviridae sp. ctL0q1</name>
    <dbReference type="NCBI Taxonomy" id="2825449"/>
    <lineage>
        <taxon>Viruses</taxon>
        <taxon>Duplodnaviria</taxon>
        <taxon>Heunggongvirae</taxon>
        <taxon>Uroviricota</taxon>
        <taxon>Caudoviricetes</taxon>
    </lineage>
</organism>
<evidence type="ECO:0000313" key="2">
    <source>
        <dbReference type="EMBL" id="DAE06974.1"/>
    </source>
</evidence>
<accession>A0A8S5PIT5</accession>
<dbReference type="SUPFAM" id="SSF56300">
    <property type="entry name" value="Metallo-dependent phosphatases"/>
    <property type="match status" value="1"/>
</dbReference>
<dbReference type="GO" id="GO:0016787">
    <property type="term" value="F:hydrolase activity"/>
    <property type="evidence" value="ECO:0007669"/>
    <property type="project" value="InterPro"/>
</dbReference>
<dbReference type="Pfam" id="PF00149">
    <property type="entry name" value="Metallophos"/>
    <property type="match status" value="1"/>
</dbReference>
<protein>
    <submittedName>
        <fullName evidence="2">SERINE/THREONINE PROTEIN PHOSPHATASE</fullName>
    </submittedName>
</protein>
<name>A0A8S5PIT5_9CAUD</name>
<dbReference type="InterPro" id="IPR004843">
    <property type="entry name" value="Calcineurin-like_PHP"/>
</dbReference>
<feature type="domain" description="Calcineurin-like phosphoesterase" evidence="1">
    <location>
        <begin position="42"/>
        <end position="234"/>
    </location>
</feature>
<reference evidence="2" key="1">
    <citation type="journal article" date="2021" name="Proc. Natl. Acad. Sci. U.S.A.">
        <title>A Catalog of Tens of Thousands of Viruses from Human Metagenomes Reveals Hidden Associations with Chronic Diseases.</title>
        <authorList>
            <person name="Tisza M.J."/>
            <person name="Buck C.B."/>
        </authorList>
    </citation>
    <scope>NUCLEOTIDE SEQUENCE</scope>
    <source>
        <strain evidence="2">CtL0q1</strain>
    </source>
</reference>
<sequence>MDWIEIRDMLGLNITPDQLRKISVGYAEYDDYLNGNSGVATTILSISDLHIPFQKPLETFEKYAGKIDVLQLNGDLIDCMALSRFTKTFRVSPVEEMIVCRQYLIDLITMIRPKKVLANDGNHEIRLGATLAKNLDNELQELMPESALEYIFMDGFTHYDRKTHAKTKYAPLCEVFDDIDVEYTGTWYSQYKDVIFCHPKAFCSNPMKTAEKALYWFRNEGHVFRALIMSHTHRLGSYKIGNSMIYEQGCCCDTSRMRYNDGQLINSQKEGYIVVCLDKDGHVIEEKTKLVSLN</sequence>
<proteinExistence type="predicted"/>
<evidence type="ECO:0000259" key="1">
    <source>
        <dbReference type="Pfam" id="PF00149"/>
    </source>
</evidence>
<dbReference type="EMBL" id="BK015443">
    <property type="protein sequence ID" value="DAE06974.1"/>
    <property type="molecule type" value="Genomic_DNA"/>
</dbReference>
<dbReference type="InterPro" id="IPR029052">
    <property type="entry name" value="Metallo-depent_PP-like"/>
</dbReference>
<dbReference type="Gene3D" id="3.60.21.10">
    <property type="match status" value="1"/>
</dbReference>